<comment type="caution">
    <text evidence="2">The sequence shown here is derived from an EMBL/GenBank/DDBJ whole genome shotgun (WGS) entry which is preliminary data.</text>
</comment>
<dbReference type="SUPFAM" id="SSF52047">
    <property type="entry name" value="RNI-like"/>
    <property type="match status" value="1"/>
</dbReference>
<dbReference type="InterPro" id="IPR001611">
    <property type="entry name" value="Leu-rich_rpt"/>
</dbReference>
<dbReference type="SMART" id="SM00368">
    <property type="entry name" value="LRR_RI"/>
    <property type="match status" value="4"/>
</dbReference>
<dbReference type="InterPro" id="IPR032675">
    <property type="entry name" value="LRR_dom_sf"/>
</dbReference>
<proteinExistence type="predicted"/>
<sequence length="394" mass="43550">IVDGITSLLRRGTGLKTLKLGKNCIGERTDAVVSLFDALSDNATLEYLDVSSNHIGPLVGASVSHCVTHNTTLTYLDMRWNQMTLEDCSAIATGLQQNDSLLSLHLDGNDLSSSVVDRLVSRLASNALNYRRRPALDEVRETIRNSQKTGAASSPVSVLEGELHKEKVERERDMQRRARESRARESLAGISVPVHEGDEEPTDTPTSAGDGERETNHNATIEAILHPDDIKGLEGERVCVKGLEGEEEKARTSLRRGDLDGSWDRERDTERERDALEGQCVHYSVRERQRQSGQAPDRRGDPEENALDRMTRIAQQDIEAGHRLSTRMSSLLDQNSRLARSQADMSQRLSDTVNTLSMEISNVTRHSSGFIHTEGTSLSTDRMTSNAPLCPQTG</sequence>
<feature type="compositionally biased region" description="Basic and acidic residues" evidence="1">
    <location>
        <begin position="258"/>
        <end position="276"/>
    </location>
</feature>
<dbReference type="Pfam" id="PF13516">
    <property type="entry name" value="LRR_6"/>
    <property type="match status" value="2"/>
</dbReference>
<dbReference type="Proteomes" id="UP000265618">
    <property type="component" value="Unassembled WGS sequence"/>
</dbReference>
<reference evidence="2 3" key="1">
    <citation type="journal article" date="2018" name="PLoS ONE">
        <title>The draft genome of Kipferlia bialata reveals reductive genome evolution in fornicate parasites.</title>
        <authorList>
            <person name="Tanifuji G."/>
            <person name="Takabayashi S."/>
            <person name="Kume K."/>
            <person name="Takagi M."/>
            <person name="Nakayama T."/>
            <person name="Kamikawa R."/>
            <person name="Inagaki Y."/>
            <person name="Hashimoto T."/>
        </authorList>
    </citation>
    <scope>NUCLEOTIDE SEQUENCE [LARGE SCALE GENOMIC DNA]</scope>
    <source>
        <strain evidence="2">NY0173</strain>
    </source>
</reference>
<feature type="region of interest" description="Disordered" evidence="1">
    <location>
        <begin position="285"/>
        <end position="304"/>
    </location>
</feature>
<dbReference type="Gene3D" id="3.80.10.10">
    <property type="entry name" value="Ribonuclease Inhibitor"/>
    <property type="match status" value="1"/>
</dbReference>
<organism evidence="2 3">
    <name type="scientific">Kipferlia bialata</name>
    <dbReference type="NCBI Taxonomy" id="797122"/>
    <lineage>
        <taxon>Eukaryota</taxon>
        <taxon>Metamonada</taxon>
        <taxon>Carpediemonas-like organisms</taxon>
        <taxon>Kipferlia</taxon>
    </lineage>
</organism>
<feature type="region of interest" description="Disordered" evidence="1">
    <location>
        <begin position="371"/>
        <end position="394"/>
    </location>
</feature>
<dbReference type="InterPro" id="IPR052394">
    <property type="entry name" value="LRR-containing"/>
</dbReference>
<evidence type="ECO:0000313" key="2">
    <source>
        <dbReference type="EMBL" id="GIQ80807.1"/>
    </source>
</evidence>
<feature type="region of interest" description="Disordered" evidence="1">
    <location>
        <begin position="143"/>
        <end position="214"/>
    </location>
</feature>
<feature type="non-terminal residue" evidence="2">
    <location>
        <position position="1"/>
    </location>
</feature>
<keyword evidence="3" id="KW-1185">Reference proteome</keyword>
<name>A0A9K3CQB7_9EUKA</name>
<feature type="compositionally biased region" description="Polar residues" evidence="1">
    <location>
        <begin position="144"/>
        <end position="156"/>
    </location>
</feature>
<feature type="compositionally biased region" description="Polar residues" evidence="1">
    <location>
        <begin position="374"/>
        <end position="394"/>
    </location>
</feature>
<evidence type="ECO:0000256" key="1">
    <source>
        <dbReference type="SAM" id="MobiDB-lite"/>
    </source>
</evidence>
<evidence type="ECO:0000313" key="3">
    <source>
        <dbReference type="Proteomes" id="UP000265618"/>
    </source>
</evidence>
<dbReference type="PANTHER" id="PTHR24114:SF50">
    <property type="entry name" value="RNI-LIKE PROTEIN"/>
    <property type="match status" value="1"/>
</dbReference>
<dbReference type="AlphaFoldDB" id="A0A9K3CQB7"/>
<dbReference type="OrthoDB" id="76105at2759"/>
<feature type="region of interest" description="Disordered" evidence="1">
    <location>
        <begin position="258"/>
        <end position="277"/>
    </location>
</feature>
<accession>A0A9K3CQB7</accession>
<dbReference type="PANTHER" id="PTHR24114">
    <property type="entry name" value="LEUCINE RICH REPEAT FAMILY PROTEIN"/>
    <property type="match status" value="1"/>
</dbReference>
<gene>
    <name evidence="2" type="ORF">KIPB_001666</name>
</gene>
<dbReference type="EMBL" id="BDIP01000246">
    <property type="protein sequence ID" value="GIQ80807.1"/>
    <property type="molecule type" value="Genomic_DNA"/>
</dbReference>
<protein>
    <submittedName>
        <fullName evidence="2">Uncharacterized protein</fullName>
    </submittedName>
</protein>
<feature type="compositionally biased region" description="Basic and acidic residues" evidence="1">
    <location>
        <begin position="161"/>
        <end position="185"/>
    </location>
</feature>